<sequence>MKKSILLATLLLACIGISYAQKPNIPMPEGMRVIKQLEKGMFQVVYKGDTALFVDNDFKPNKKRIIYELDSAYIAAETAKGRWAGTKPYKNDKVVKDTIVSTLAYLLPCEKNLCYTLTNKENLVIETASFAQPFWCELTDSQTGKVLFSKEYRTPRKQITVPVGKNCGDVTVRSKIRKLNAKFCYH</sequence>
<evidence type="ECO:0000313" key="2">
    <source>
        <dbReference type="EMBL" id="SFC89800.1"/>
    </source>
</evidence>
<dbReference type="RefSeq" id="WP_091515932.1">
    <property type="nucleotide sequence ID" value="NZ_FOLE01000011.1"/>
</dbReference>
<dbReference type="EMBL" id="FOLE01000011">
    <property type="protein sequence ID" value="SFC89800.1"/>
    <property type="molecule type" value="Genomic_DNA"/>
</dbReference>
<dbReference type="AlphaFoldDB" id="A0A1I1N7U1"/>
<name>A0A1I1N7U1_9BACT</name>
<gene>
    <name evidence="2" type="ORF">SAMN05421780_111154</name>
</gene>
<protein>
    <recommendedName>
        <fullName evidence="4">GLPGLI family protein</fullName>
    </recommendedName>
</protein>
<dbReference type="Proteomes" id="UP000199514">
    <property type="component" value="Unassembled WGS sequence"/>
</dbReference>
<keyword evidence="1" id="KW-0732">Signal</keyword>
<reference evidence="2 3" key="1">
    <citation type="submission" date="2016-10" db="EMBL/GenBank/DDBJ databases">
        <authorList>
            <person name="de Groot N.N."/>
        </authorList>
    </citation>
    <scope>NUCLEOTIDE SEQUENCE [LARGE SCALE GENOMIC DNA]</scope>
    <source>
        <strain evidence="2 3">DSM 6793</strain>
    </source>
</reference>
<proteinExistence type="predicted"/>
<accession>A0A1I1N7U1</accession>
<evidence type="ECO:0008006" key="4">
    <source>
        <dbReference type="Google" id="ProtNLM"/>
    </source>
</evidence>
<organism evidence="2 3">
    <name type="scientific">Flexibacter flexilis DSM 6793</name>
    <dbReference type="NCBI Taxonomy" id="927664"/>
    <lineage>
        <taxon>Bacteria</taxon>
        <taxon>Pseudomonadati</taxon>
        <taxon>Bacteroidota</taxon>
        <taxon>Cytophagia</taxon>
        <taxon>Cytophagales</taxon>
        <taxon>Flexibacteraceae</taxon>
        <taxon>Flexibacter</taxon>
    </lineage>
</organism>
<evidence type="ECO:0000256" key="1">
    <source>
        <dbReference type="SAM" id="SignalP"/>
    </source>
</evidence>
<keyword evidence="3" id="KW-1185">Reference proteome</keyword>
<feature type="signal peptide" evidence="1">
    <location>
        <begin position="1"/>
        <end position="20"/>
    </location>
</feature>
<feature type="chain" id="PRO_5011795761" description="GLPGLI family protein" evidence="1">
    <location>
        <begin position="21"/>
        <end position="186"/>
    </location>
</feature>
<evidence type="ECO:0000313" key="3">
    <source>
        <dbReference type="Proteomes" id="UP000199514"/>
    </source>
</evidence>